<gene>
    <name evidence="1" type="ORF">QHF89_44870</name>
</gene>
<keyword evidence="2" id="KW-1185">Reference proteome</keyword>
<organism evidence="1 2">
    <name type="scientific">Polyangium sorediatum</name>
    <dbReference type="NCBI Taxonomy" id="889274"/>
    <lineage>
        <taxon>Bacteria</taxon>
        <taxon>Pseudomonadati</taxon>
        <taxon>Myxococcota</taxon>
        <taxon>Polyangia</taxon>
        <taxon>Polyangiales</taxon>
        <taxon>Polyangiaceae</taxon>
        <taxon>Polyangium</taxon>
    </lineage>
</organism>
<dbReference type="RefSeq" id="WP_284721772.1">
    <property type="nucleotide sequence ID" value="NZ_JARZHI010000091.1"/>
</dbReference>
<dbReference type="Proteomes" id="UP001160301">
    <property type="component" value="Unassembled WGS sequence"/>
</dbReference>
<accession>A0ABT6P7Y4</accession>
<evidence type="ECO:0000313" key="2">
    <source>
        <dbReference type="Proteomes" id="UP001160301"/>
    </source>
</evidence>
<comment type="caution">
    <text evidence="1">The sequence shown here is derived from an EMBL/GenBank/DDBJ whole genome shotgun (WGS) entry which is preliminary data.</text>
</comment>
<proteinExistence type="predicted"/>
<reference evidence="1 2" key="1">
    <citation type="submission" date="2023-04" db="EMBL/GenBank/DDBJ databases">
        <title>The genome sequence of Polyangium sorediatum DSM14670.</title>
        <authorList>
            <person name="Zhang X."/>
        </authorList>
    </citation>
    <scope>NUCLEOTIDE SEQUENCE [LARGE SCALE GENOMIC DNA]</scope>
    <source>
        <strain evidence="1 2">DSM 14670</strain>
    </source>
</reference>
<dbReference type="EMBL" id="JARZHI010000091">
    <property type="protein sequence ID" value="MDI1436722.1"/>
    <property type="molecule type" value="Genomic_DNA"/>
</dbReference>
<evidence type="ECO:0000313" key="1">
    <source>
        <dbReference type="EMBL" id="MDI1436722.1"/>
    </source>
</evidence>
<sequence length="52" mass="5600">MLEDALGLFTAKGREIERLPESATGLDELQRELEARGVPIEHVGVSAPAVLD</sequence>
<protein>
    <submittedName>
        <fullName evidence="1">Uncharacterized protein</fullName>
    </submittedName>
</protein>
<name>A0ABT6P7Y4_9BACT</name>